<keyword evidence="3" id="KW-0408">Iron</keyword>
<feature type="domain" description="Cytochrome c" evidence="4">
    <location>
        <begin position="235"/>
        <end position="373"/>
    </location>
</feature>
<proteinExistence type="predicted"/>
<dbReference type="SUPFAM" id="SSF46626">
    <property type="entry name" value="Cytochrome c"/>
    <property type="match status" value="1"/>
</dbReference>
<evidence type="ECO:0000259" key="4">
    <source>
        <dbReference type="PROSITE" id="PS51007"/>
    </source>
</evidence>
<keyword evidence="1" id="KW-0349">Heme</keyword>
<dbReference type="InterPro" id="IPR013427">
    <property type="entry name" value="Haem-bd_dom_put"/>
</dbReference>
<keyword evidence="2" id="KW-0479">Metal-binding</keyword>
<sequence>ILASLALARKAPVHRRAALAKLSNLNFGSLNEENQLDYLRTLAIASKIKPAPPPELLAIITPQLDAAYPAASDALNMELSRILSRLEPKGFINKTLNLLQTRRSSHADIDFAILNQNPTYGDRFRRFAESPADPLGLHLAFMASHADAGNWRPAQMQRLASWLRESLKHAPAGTNYHNVINRLSDNVENALTPDVRAKLGARVTSPSSPRILPQGPGRNWTLTAALKATETLSSRNFANGRRTYEAASCADCHIFAGKGKAFGPVLDGLSQRYSRGTMLEAIIHPSRALPETYATSIITTKSGNVFSGRIVSRDKEGLFIAENPFAPNDIARLEQSVIKQEETSPVSPMPTALLNSLNPDELKDLTAYLLADGKAADSRFSRSN</sequence>
<dbReference type="AlphaFoldDB" id="A0A382DUG1"/>
<dbReference type="GO" id="GO:0009055">
    <property type="term" value="F:electron transfer activity"/>
    <property type="evidence" value="ECO:0007669"/>
    <property type="project" value="InterPro"/>
</dbReference>
<dbReference type="EMBL" id="UINC01041057">
    <property type="protein sequence ID" value="SVB41799.1"/>
    <property type="molecule type" value="Genomic_DNA"/>
</dbReference>
<dbReference type="Pfam" id="PF00034">
    <property type="entry name" value="Cytochrom_C"/>
    <property type="match status" value="1"/>
</dbReference>
<dbReference type="NCBIfam" id="TIGR02603">
    <property type="entry name" value="CxxCH_TIGR02603"/>
    <property type="match status" value="1"/>
</dbReference>
<evidence type="ECO:0000256" key="3">
    <source>
        <dbReference type="ARBA" id="ARBA00023004"/>
    </source>
</evidence>
<dbReference type="GO" id="GO:0046872">
    <property type="term" value="F:metal ion binding"/>
    <property type="evidence" value="ECO:0007669"/>
    <property type="project" value="UniProtKB-KW"/>
</dbReference>
<evidence type="ECO:0000256" key="1">
    <source>
        <dbReference type="ARBA" id="ARBA00022617"/>
    </source>
</evidence>
<feature type="non-terminal residue" evidence="5">
    <location>
        <position position="1"/>
    </location>
</feature>
<dbReference type="InterPro" id="IPR009056">
    <property type="entry name" value="Cyt_c-like_dom"/>
</dbReference>
<organism evidence="5">
    <name type="scientific">marine metagenome</name>
    <dbReference type="NCBI Taxonomy" id="408172"/>
    <lineage>
        <taxon>unclassified sequences</taxon>
        <taxon>metagenomes</taxon>
        <taxon>ecological metagenomes</taxon>
    </lineage>
</organism>
<dbReference type="InterPro" id="IPR036909">
    <property type="entry name" value="Cyt_c-like_dom_sf"/>
</dbReference>
<name>A0A382DUG1_9ZZZZ</name>
<reference evidence="5" key="1">
    <citation type="submission" date="2018-05" db="EMBL/GenBank/DDBJ databases">
        <authorList>
            <person name="Lanie J.A."/>
            <person name="Ng W.-L."/>
            <person name="Kazmierczak K.M."/>
            <person name="Andrzejewski T.M."/>
            <person name="Davidsen T.M."/>
            <person name="Wayne K.J."/>
            <person name="Tettelin H."/>
            <person name="Glass J.I."/>
            <person name="Rusch D."/>
            <person name="Podicherti R."/>
            <person name="Tsui H.-C.T."/>
            <person name="Winkler M.E."/>
        </authorList>
    </citation>
    <scope>NUCLEOTIDE SEQUENCE</scope>
</reference>
<dbReference type="GO" id="GO:0020037">
    <property type="term" value="F:heme binding"/>
    <property type="evidence" value="ECO:0007669"/>
    <property type="project" value="InterPro"/>
</dbReference>
<dbReference type="PANTHER" id="PTHR33546:SF1">
    <property type="entry name" value="LARGE, MULTIFUNCTIONAL SECRETED PROTEIN"/>
    <property type="match status" value="1"/>
</dbReference>
<dbReference type="PANTHER" id="PTHR33546">
    <property type="entry name" value="LARGE, MULTIFUNCTIONAL SECRETED PROTEIN-RELATED"/>
    <property type="match status" value="1"/>
</dbReference>
<evidence type="ECO:0000256" key="2">
    <source>
        <dbReference type="ARBA" id="ARBA00022723"/>
    </source>
</evidence>
<gene>
    <name evidence="5" type="ORF">METZ01_LOCUS194653</name>
</gene>
<evidence type="ECO:0000313" key="5">
    <source>
        <dbReference type="EMBL" id="SVB41799.1"/>
    </source>
</evidence>
<dbReference type="Gene3D" id="1.10.760.10">
    <property type="entry name" value="Cytochrome c-like domain"/>
    <property type="match status" value="1"/>
</dbReference>
<accession>A0A382DUG1</accession>
<protein>
    <recommendedName>
        <fullName evidence="4">Cytochrome c domain-containing protein</fullName>
    </recommendedName>
</protein>
<dbReference type="PROSITE" id="PS51007">
    <property type="entry name" value="CYTC"/>
    <property type="match status" value="1"/>
</dbReference>